<feature type="compositionally biased region" description="Basic and acidic residues" evidence="2">
    <location>
        <begin position="1"/>
        <end position="10"/>
    </location>
</feature>
<evidence type="ECO:0000259" key="3">
    <source>
        <dbReference type="PROSITE" id="PS50126"/>
    </source>
</evidence>
<feature type="compositionally biased region" description="Basic and acidic residues" evidence="2">
    <location>
        <begin position="42"/>
        <end position="56"/>
    </location>
</feature>
<feature type="region of interest" description="Disordered" evidence="2">
    <location>
        <begin position="421"/>
        <end position="480"/>
    </location>
</feature>
<evidence type="ECO:0000313" key="5">
    <source>
        <dbReference type="Proteomes" id="UP000467840"/>
    </source>
</evidence>
<dbReference type="Gene3D" id="2.40.50.140">
    <property type="entry name" value="Nucleic acid-binding proteins"/>
    <property type="match status" value="1"/>
</dbReference>
<dbReference type="EMBL" id="JAAGAX010000005">
    <property type="protein sequence ID" value="KAF2313268.1"/>
    <property type="molecule type" value="Genomic_DNA"/>
</dbReference>
<proteinExistence type="inferred from homology"/>
<comment type="caution">
    <text evidence="4">The sequence shown here is derived from an EMBL/GenBank/DDBJ whole genome shotgun (WGS) entry which is preliminary data.</text>
</comment>
<feature type="region of interest" description="Disordered" evidence="2">
    <location>
        <begin position="1"/>
        <end position="56"/>
    </location>
</feature>
<dbReference type="SUPFAM" id="SSF50249">
    <property type="entry name" value="Nucleic acid-binding proteins"/>
    <property type="match status" value="1"/>
</dbReference>
<dbReference type="Pfam" id="PF03763">
    <property type="entry name" value="Remorin_C"/>
    <property type="match status" value="1"/>
</dbReference>
<dbReference type="InterPro" id="IPR005516">
    <property type="entry name" value="Remorin_C"/>
</dbReference>
<dbReference type="GO" id="GO:0003676">
    <property type="term" value="F:nucleic acid binding"/>
    <property type="evidence" value="ECO:0007669"/>
    <property type="project" value="InterPro"/>
</dbReference>
<feature type="compositionally biased region" description="Polar residues" evidence="2">
    <location>
        <begin position="423"/>
        <end position="434"/>
    </location>
</feature>
<protein>
    <recommendedName>
        <fullName evidence="3">S1 motif domain-containing protein</fullName>
    </recommendedName>
</protein>
<keyword evidence="5" id="KW-1185">Reference proteome</keyword>
<organism evidence="4 5">
    <name type="scientific">Hevea brasiliensis</name>
    <name type="common">Para rubber tree</name>
    <name type="synonym">Siphonia brasiliensis</name>
    <dbReference type="NCBI Taxonomy" id="3981"/>
    <lineage>
        <taxon>Eukaryota</taxon>
        <taxon>Viridiplantae</taxon>
        <taxon>Streptophyta</taxon>
        <taxon>Embryophyta</taxon>
        <taxon>Tracheophyta</taxon>
        <taxon>Spermatophyta</taxon>
        <taxon>Magnoliopsida</taxon>
        <taxon>eudicotyledons</taxon>
        <taxon>Gunneridae</taxon>
        <taxon>Pentapetalae</taxon>
        <taxon>rosids</taxon>
        <taxon>fabids</taxon>
        <taxon>Malpighiales</taxon>
        <taxon>Euphorbiaceae</taxon>
        <taxon>Crotonoideae</taxon>
        <taxon>Micrandreae</taxon>
        <taxon>Hevea</taxon>
    </lineage>
</organism>
<dbReference type="AlphaFoldDB" id="A0A6A6MLR1"/>
<feature type="region of interest" description="Disordered" evidence="2">
    <location>
        <begin position="375"/>
        <end position="395"/>
    </location>
</feature>
<dbReference type="PANTHER" id="PTHR47600:SF1">
    <property type="entry name" value="NUCLEIC ACID-BINDING, OB-FOLD-LIKE PROTEIN"/>
    <property type="match status" value="1"/>
</dbReference>
<accession>A0A6A6MLR1</accession>
<dbReference type="InterPro" id="IPR003029">
    <property type="entry name" value="S1_domain"/>
</dbReference>
<evidence type="ECO:0000256" key="2">
    <source>
        <dbReference type="SAM" id="MobiDB-lite"/>
    </source>
</evidence>
<dbReference type="Proteomes" id="UP000467840">
    <property type="component" value="Chromosome 15"/>
</dbReference>
<gene>
    <name evidence="4" type="ORF">GH714_010088</name>
</gene>
<feature type="compositionally biased region" description="Polar residues" evidence="2">
    <location>
        <begin position="461"/>
        <end position="480"/>
    </location>
</feature>
<reference evidence="4 5" key="1">
    <citation type="journal article" date="2020" name="Mol. Plant">
        <title>The Chromosome-Based Rubber Tree Genome Provides New Insights into Spurge Genome Evolution and Rubber Biosynthesis.</title>
        <authorList>
            <person name="Liu J."/>
            <person name="Shi C."/>
            <person name="Shi C.C."/>
            <person name="Li W."/>
            <person name="Zhang Q.J."/>
            <person name="Zhang Y."/>
            <person name="Li K."/>
            <person name="Lu H.F."/>
            <person name="Shi C."/>
            <person name="Zhu S.T."/>
            <person name="Xiao Z.Y."/>
            <person name="Nan H."/>
            <person name="Yue Y."/>
            <person name="Zhu X.G."/>
            <person name="Wu Y."/>
            <person name="Hong X.N."/>
            <person name="Fan G.Y."/>
            <person name="Tong Y."/>
            <person name="Zhang D."/>
            <person name="Mao C.L."/>
            <person name="Liu Y.L."/>
            <person name="Hao S.J."/>
            <person name="Liu W.Q."/>
            <person name="Lv M.Q."/>
            <person name="Zhang H.B."/>
            <person name="Liu Y."/>
            <person name="Hu-Tang G.R."/>
            <person name="Wang J.P."/>
            <person name="Wang J.H."/>
            <person name="Sun Y.H."/>
            <person name="Ni S.B."/>
            <person name="Chen W.B."/>
            <person name="Zhang X.C."/>
            <person name="Jiao Y.N."/>
            <person name="Eichler E.E."/>
            <person name="Li G.H."/>
            <person name="Liu X."/>
            <person name="Gao L.Z."/>
        </authorList>
    </citation>
    <scope>NUCLEOTIDE SEQUENCE [LARGE SCALE GENOMIC DNA]</scope>
    <source>
        <strain evidence="5">cv. GT1</strain>
        <tissue evidence="4">Leaf</tissue>
    </source>
</reference>
<sequence length="941" mass="105839">MGEGDPKEAESDASSSVPAPPRDQTIPARELKETAAPVSNDPKTEMTSTDRDAELAKVESEKRYALIKAWEENEKAKVENKTHKKLSAVASQETTKKAYVDTKIKKYEEKIEKKKAKYAEKKNNKIAEIHRAAEEKRAMIEAKRGEQCLKVEEIAATYRSLGHMPRRWAAIPQWKESCTANLTLSNSSKRLAVFLRNSHHARAPSKISSMFCGTQDKCARCNKTAYPLEKIMARKANPDVSYLEVEKSFYENKGKIVEIRELPFDVSKDKKPSNSLDGLNLVRPVPKVGFKVQADGKPVAPVIKKPSQPVGKAMDNTKRSVPNVILRKPAMFVEDDVEDKSTSRSKMRIKPNLTLKMRNDQAKGKFSDMTLLRKPEPLSVDKKEESLDNPETKFCNDATGSRMWKEQDGNNYSGFTLLEKPENTMSDVRQSSETGDGAVANEQELEDDSRLGMQPLDKSNIGPSTEETATNVSSDGNSVDSTVKISSEATLQGKPKRFDFSLKEASTSIIEEMSILHPESHVNVDELLNRPPTSPLEDADWSKAEDLLRTGHRGEVELVSSSTRGFVVSFGSLLGFLPYRNLAAKWKFLAFESWLKQKGFDPSIYKQNLGIIGSYDVLDKNLSPDSRMDPVGQEIAPDMKLEDLLRIYDQENSNSCPHLLRIKVNVVMADRKLRKLIVSLRPKEKEESIEKRDISCVPALIHQTEVSWDATVDPASYFKVGQIVEAKVHQLDFMMERIFLSLKEITPDPLIEALESVVGDRDSFDGRLQAVQADSEWTDVESLIKELQQIEGIQSVTKGRFFLSPGLAPTFQVYMASMFENQYKLLARSGNKVQERVKTGSHCSDRAYGEGEDGQGQRFIVTNNGSGHYVPGLRYKEYELQDFSSWFLKELNNTQNWKRLKSCLVKSDDCNNLSKIYKTPNQYKSAKLTPIEAGCCRPPSE</sequence>
<evidence type="ECO:0000256" key="1">
    <source>
        <dbReference type="ARBA" id="ARBA00005711"/>
    </source>
</evidence>
<feature type="domain" description="S1 motif" evidence="3">
    <location>
        <begin position="697"/>
        <end position="743"/>
    </location>
</feature>
<evidence type="ECO:0000313" key="4">
    <source>
        <dbReference type="EMBL" id="KAF2313268.1"/>
    </source>
</evidence>
<dbReference type="PANTHER" id="PTHR47600">
    <property type="entry name" value="NUCLEIC ACID-BINDING, OB-FOLD-LIKE PROTEIN"/>
    <property type="match status" value="1"/>
</dbReference>
<feature type="compositionally biased region" description="Basic and acidic residues" evidence="2">
    <location>
        <begin position="375"/>
        <end position="386"/>
    </location>
</feature>
<name>A0A6A6MLR1_HEVBR</name>
<dbReference type="PROSITE" id="PS50126">
    <property type="entry name" value="S1"/>
    <property type="match status" value="1"/>
</dbReference>
<dbReference type="InterPro" id="IPR012340">
    <property type="entry name" value="NA-bd_OB-fold"/>
</dbReference>
<comment type="similarity">
    <text evidence="1">Belongs to the remorin family.</text>
</comment>